<dbReference type="Gene3D" id="3.40.50.2000">
    <property type="entry name" value="Glycogen Phosphorylase B"/>
    <property type="match status" value="2"/>
</dbReference>
<dbReference type="EMBL" id="KV864049">
    <property type="protein sequence ID" value="ONK54855.1"/>
    <property type="molecule type" value="Genomic_DNA"/>
</dbReference>
<organism evidence="2 3">
    <name type="scientific">Asparagus officinalis</name>
    <name type="common">Garden asparagus</name>
    <dbReference type="NCBI Taxonomy" id="4686"/>
    <lineage>
        <taxon>Eukaryota</taxon>
        <taxon>Viridiplantae</taxon>
        <taxon>Streptophyta</taxon>
        <taxon>Embryophyta</taxon>
        <taxon>Tracheophyta</taxon>
        <taxon>Spermatophyta</taxon>
        <taxon>Magnoliopsida</taxon>
        <taxon>Liliopsida</taxon>
        <taxon>Asparagales</taxon>
        <taxon>Asparagaceae</taxon>
        <taxon>Asparagoideae</taxon>
        <taxon>Asparagus</taxon>
    </lineage>
</organism>
<dbReference type="SUPFAM" id="SSF53756">
    <property type="entry name" value="UDP-Glycosyltransferase/glycogen phosphorylase"/>
    <property type="match status" value="1"/>
</dbReference>
<comment type="similarity">
    <text evidence="1">Belongs to the UDP-glycosyltransferase family.</text>
</comment>
<reference evidence="3" key="1">
    <citation type="journal article" date="2017" name="Nat. Commun.">
        <title>The asparagus genome sheds light on the origin and evolution of a young Y chromosome.</title>
        <authorList>
            <person name="Harkess A."/>
            <person name="Zhou J."/>
            <person name="Xu C."/>
            <person name="Bowers J.E."/>
            <person name="Van der Hulst R."/>
            <person name="Ayyampalayam S."/>
            <person name="Mercati F."/>
            <person name="Riccardi P."/>
            <person name="McKain M.R."/>
            <person name="Kakrana A."/>
            <person name="Tang H."/>
            <person name="Ray J."/>
            <person name="Groenendijk J."/>
            <person name="Arikit S."/>
            <person name="Mathioni S.M."/>
            <person name="Nakano M."/>
            <person name="Shan H."/>
            <person name="Telgmann-Rauber A."/>
            <person name="Kanno A."/>
            <person name="Yue Z."/>
            <person name="Chen H."/>
            <person name="Li W."/>
            <person name="Chen Y."/>
            <person name="Xu X."/>
            <person name="Zhang Y."/>
            <person name="Luo S."/>
            <person name="Chen H."/>
            <person name="Gao J."/>
            <person name="Mao Z."/>
            <person name="Pires J.C."/>
            <person name="Luo M."/>
            <person name="Kudrna D."/>
            <person name="Wing R.A."/>
            <person name="Meyers B.C."/>
            <person name="Yi K."/>
            <person name="Kong H."/>
            <person name="Lavrijsen P."/>
            <person name="Sunseri F."/>
            <person name="Falavigna A."/>
            <person name="Ye Y."/>
            <person name="Leebens-Mack J.H."/>
            <person name="Chen G."/>
        </authorList>
    </citation>
    <scope>NUCLEOTIDE SEQUENCE [LARGE SCALE GENOMIC DNA]</scope>
    <source>
        <strain evidence="3">cv. DH0086</strain>
    </source>
</reference>
<proteinExistence type="inferred from homology"/>
<evidence type="ECO:0000313" key="2">
    <source>
        <dbReference type="EMBL" id="ONK54855.1"/>
    </source>
</evidence>
<protein>
    <submittedName>
        <fullName evidence="2">Uncharacterized protein</fullName>
    </submittedName>
</protein>
<keyword evidence="3" id="KW-1185">Reference proteome</keyword>
<dbReference type="PANTHER" id="PTHR48047:SF19">
    <property type="entry name" value="GLYCOSYLTRANSFERASE"/>
    <property type="match status" value="1"/>
</dbReference>
<gene>
    <name evidence="2" type="ORF">A4U43_UnF10460</name>
</gene>
<evidence type="ECO:0000313" key="3">
    <source>
        <dbReference type="Proteomes" id="UP000243459"/>
    </source>
</evidence>
<name>A0A1R3L5H1_ASPOF</name>
<dbReference type="Proteomes" id="UP000243459">
    <property type="component" value="Unassembled WGS sequence"/>
</dbReference>
<dbReference type="PANTHER" id="PTHR48047">
    <property type="entry name" value="GLYCOSYLTRANSFERASE"/>
    <property type="match status" value="1"/>
</dbReference>
<dbReference type="GO" id="GO:0035251">
    <property type="term" value="F:UDP-glucosyltransferase activity"/>
    <property type="evidence" value="ECO:0007669"/>
    <property type="project" value="TreeGrafter"/>
</dbReference>
<accession>A0A1R3L5H1</accession>
<dbReference type="AlphaFoldDB" id="A0A1R3L5H1"/>
<dbReference type="Gramene" id="ONK54855">
    <property type="protein sequence ID" value="ONK54855"/>
    <property type="gene ID" value="A4U43_UnF10460"/>
</dbReference>
<sequence length="193" mass="21456">MQPEFDQVVRSEPPDAIVSDLLLSWIAPVANELNIPRYAFPGTGCFPLSVELSILMNRAQIGSVDEFIVPGEKSKEFFDRARKVNLSTVDLVVNSFSDLEPAYAEYYQRVMGKRAWMVGPVSLCNQEPSDMVERGRGVIPPEAGQIFQFLDNKPTGSVLYVCFGSLCQFPLAQLKEIGFGLGTSNVPFIWDVK</sequence>
<evidence type="ECO:0000256" key="1">
    <source>
        <dbReference type="ARBA" id="ARBA00009995"/>
    </source>
</evidence>